<evidence type="ECO:0000313" key="2">
    <source>
        <dbReference type="EMBL" id="QDU55697.1"/>
    </source>
</evidence>
<dbReference type="KEGG" id="amuc:Pan181_18910"/>
<sequence>MPLADKLIFSGGSVPAKPAEEAQEKPKRAGLGFEAYLGRVFADREHRLLGEPTDAEFAELTRKRREALRKQKLTAQEQKQQRQPRTHGMSSRPTGQLIRLSVSRGIRYPTI</sequence>
<organism evidence="2 3">
    <name type="scientific">Aeoliella mucimassa</name>
    <dbReference type="NCBI Taxonomy" id="2527972"/>
    <lineage>
        <taxon>Bacteria</taxon>
        <taxon>Pseudomonadati</taxon>
        <taxon>Planctomycetota</taxon>
        <taxon>Planctomycetia</taxon>
        <taxon>Pirellulales</taxon>
        <taxon>Lacipirellulaceae</taxon>
        <taxon>Aeoliella</taxon>
    </lineage>
</organism>
<protein>
    <submittedName>
        <fullName evidence="2">Uncharacterized protein</fullName>
    </submittedName>
</protein>
<feature type="compositionally biased region" description="Polar residues" evidence="1">
    <location>
        <begin position="73"/>
        <end position="94"/>
    </location>
</feature>
<feature type="region of interest" description="Disordered" evidence="1">
    <location>
        <begin position="68"/>
        <end position="99"/>
    </location>
</feature>
<accession>A0A518ALU7</accession>
<proteinExistence type="predicted"/>
<reference evidence="2 3" key="1">
    <citation type="submission" date="2019-02" db="EMBL/GenBank/DDBJ databases">
        <title>Deep-cultivation of Planctomycetes and their phenomic and genomic characterization uncovers novel biology.</title>
        <authorList>
            <person name="Wiegand S."/>
            <person name="Jogler M."/>
            <person name="Boedeker C."/>
            <person name="Pinto D."/>
            <person name="Vollmers J."/>
            <person name="Rivas-Marin E."/>
            <person name="Kohn T."/>
            <person name="Peeters S.H."/>
            <person name="Heuer A."/>
            <person name="Rast P."/>
            <person name="Oberbeckmann S."/>
            <person name="Bunk B."/>
            <person name="Jeske O."/>
            <person name="Meyerdierks A."/>
            <person name="Storesund J.E."/>
            <person name="Kallscheuer N."/>
            <person name="Luecker S."/>
            <person name="Lage O.M."/>
            <person name="Pohl T."/>
            <person name="Merkel B.J."/>
            <person name="Hornburger P."/>
            <person name="Mueller R.-W."/>
            <person name="Bruemmer F."/>
            <person name="Labrenz M."/>
            <person name="Spormann A.M."/>
            <person name="Op den Camp H."/>
            <person name="Overmann J."/>
            <person name="Amann R."/>
            <person name="Jetten M.S.M."/>
            <person name="Mascher T."/>
            <person name="Medema M.H."/>
            <person name="Devos D.P."/>
            <person name="Kaster A.-K."/>
            <person name="Ovreas L."/>
            <person name="Rohde M."/>
            <person name="Galperin M.Y."/>
            <person name="Jogler C."/>
        </authorList>
    </citation>
    <scope>NUCLEOTIDE SEQUENCE [LARGE SCALE GENOMIC DNA]</scope>
    <source>
        <strain evidence="2 3">Pan181</strain>
    </source>
</reference>
<keyword evidence="3" id="KW-1185">Reference proteome</keyword>
<feature type="compositionally biased region" description="Basic and acidic residues" evidence="1">
    <location>
        <begin position="18"/>
        <end position="27"/>
    </location>
</feature>
<name>A0A518ALU7_9BACT</name>
<evidence type="ECO:0000313" key="3">
    <source>
        <dbReference type="Proteomes" id="UP000315750"/>
    </source>
</evidence>
<feature type="region of interest" description="Disordered" evidence="1">
    <location>
        <begin position="1"/>
        <end position="27"/>
    </location>
</feature>
<gene>
    <name evidence="2" type="ORF">Pan181_18910</name>
</gene>
<dbReference type="Proteomes" id="UP000315750">
    <property type="component" value="Chromosome"/>
</dbReference>
<dbReference type="AlphaFoldDB" id="A0A518ALU7"/>
<evidence type="ECO:0000256" key="1">
    <source>
        <dbReference type="SAM" id="MobiDB-lite"/>
    </source>
</evidence>
<dbReference type="EMBL" id="CP036278">
    <property type="protein sequence ID" value="QDU55697.1"/>
    <property type="molecule type" value="Genomic_DNA"/>
</dbReference>